<dbReference type="EMBL" id="FOXS01000002">
    <property type="protein sequence ID" value="SFQ21684.1"/>
    <property type="molecule type" value="Genomic_DNA"/>
</dbReference>
<protein>
    <submittedName>
        <fullName evidence="1">Uncharacterized protein</fullName>
    </submittedName>
</protein>
<organism evidence="1 2">
    <name type="scientific">Hymenobacter arizonensis</name>
    <name type="common">Siccationidurans arizonensis</name>
    <dbReference type="NCBI Taxonomy" id="1227077"/>
    <lineage>
        <taxon>Bacteria</taxon>
        <taxon>Pseudomonadati</taxon>
        <taxon>Bacteroidota</taxon>
        <taxon>Cytophagia</taxon>
        <taxon>Cytophagales</taxon>
        <taxon>Hymenobacteraceae</taxon>
        <taxon>Hymenobacter</taxon>
    </lineage>
</organism>
<keyword evidence="2" id="KW-1185">Reference proteome</keyword>
<name>A0A1I5WPH2_HYMAR</name>
<dbReference type="AlphaFoldDB" id="A0A1I5WPH2"/>
<sequence length="56" mass="6462">MGLFWAQSCSYRQNVFARFSVLAQTQPAQATPDSLQKLKVQFELKIFIADYQTVTF</sequence>
<dbReference type="STRING" id="1227077.SAMN04515668_1426"/>
<evidence type="ECO:0000313" key="2">
    <source>
        <dbReference type="Proteomes" id="UP000199029"/>
    </source>
</evidence>
<accession>A0A1I5WPH2</accession>
<evidence type="ECO:0000313" key="1">
    <source>
        <dbReference type="EMBL" id="SFQ21684.1"/>
    </source>
</evidence>
<proteinExistence type="predicted"/>
<dbReference type="Proteomes" id="UP000199029">
    <property type="component" value="Unassembled WGS sequence"/>
</dbReference>
<reference evidence="2" key="1">
    <citation type="submission" date="2016-10" db="EMBL/GenBank/DDBJ databases">
        <authorList>
            <person name="Varghese N."/>
            <person name="Submissions S."/>
        </authorList>
    </citation>
    <scope>NUCLEOTIDE SEQUENCE [LARGE SCALE GENOMIC DNA]</scope>
    <source>
        <strain evidence="2">OR362-8,ATCC BAA-1266,JCM 13504</strain>
    </source>
</reference>
<gene>
    <name evidence="1" type="ORF">SAMN04515668_1426</name>
</gene>